<dbReference type="InterPro" id="IPR012677">
    <property type="entry name" value="Nucleotide-bd_a/b_plait_sf"/>
</dbReference>
<dbReference type="SMART" id="SM00360">
    <property type="entry name" value="RRM"/>
    <property type="match status" value="1"/>
</dbReference>
<gene>
    <name evidence="3" type="ORF">ZEAMMB73_Zm00001d014812</name>
</gene>
<accession>A0A1D6GWH5</accession>
<evidence type="ECO:0000313" key="3">
    <source>
        <dbReference type="EMBL" id="AQK67230.1"/>
    </source>
</evidence>
<organism evidence="3">
    <name type="scientific">Zea mays</name>
    <name type="common">Maize</name>
    <dbReference type="NCBI Taxonomy" id="4577"/>
    <lineage>
        <taxon>Eukaryota</taxon>
        <taxon>Viridiplantae</taxon>
        <taxon>Streptophyta</taxon>
        <taxon>Embryophyta</taxon>
        <taxon>Tracheophyta</taxon>
        <taxon>Spermatophyta</taxon>
        <taxon>Magnoliopsida</taxon>
        <taxon>Liliopsida</taxon>
        <taxon>Poales</taxon>
        <taxon>Poaceae</taxon>
        <taxon>PACMAD clade</taxon>
        <taxon>Panicoideae</taxon>
        <taxon>Andropogonodae</taxon>
        <taxon>Andropogoneae</taxon>
        <taxon>Tripsacinae</taxon>
        <taxon>Zea</taxon>
    </lineage>
</organism>
<dbReference type="InterPro" id="IPR050441">
    <property type="entry name" value="RBM"/>
</dbReference>
<feature type="compositionally biased region" description="Basic and acidic residues" evidence="2">
    <location>
        <begin position="53"/>
        <end position="62"/>
    </location>
</feature>
<dbReference type="Pfam" id="PF00076">
    <property type="entry name" value="RRM_1"/>
    <property type="match status" value="1"/>
</dbReference>
<dbReference type="InterPro" id="IPR000504">
    <property type="entry name" value="RRM_dom"/>
</dbReference>
<dbReference type="EMBL" id="CM000781">
    <property type="protein sequence ID" value="AQK67230.1"/>
    <property type="molecule type" value="Genomic_DNA"/>
</dbReference>
<dbReference type="FunFam" id="3.30.70.330:FF:000464">
    <property type="entry name" value="RNA-binding (RRM/RBD/RNP motifs) family protein"/>
    <property type="match status" value="1"/>
</dbReference>
<feature type="region of interest" description="Disordered" evidence="2">
    <location>
        <begin position="1"/>
        <end position="65"/>
    </location>
</feature>
<dbReference type="PANTHER" id="PTHR48034">
    <property type="entry name" value="TRANSFORMER-2 SEX-DETERMINING PROTEIN-RELATED"/>
    <property type="match status" value="1"/>
</dbReference>
<dbReference type="AlphaFoldDB" id="A0A1D6GWH5"/>
<dbReference type="PaxDb" id="4577-GRMZM2G152111_P06"/>
<sequence length="419" mass="44443">MSSQADSPRRRYSRSPSYSRGHPKGRSRSQSPARSQSRSPVPDPRSQARSRSRSQEREEDAVNRGNTLYVTGLSSRVTERDVKDYFSKHGRVVGCHVVLEPHTRVSRGFAFVSMDTVEEAERCIKYLNGSVMEGRNITVEKKILCKLCPAVKMLSSPIPALAHTARSVDSPKGYHAPQDSQQLNIANFQLNLSIHLQLPHQLINEHCRLVSQACVVPCAVATLDACYHAVVAQGHQLLEAILAIGTSVGSVGGSIEAMVVGVMSITAMAAAGMATAGLRLPCTLPTGRVGIIIPPTRTAGTTLPTGTAGTTLLPTGTLGTTTKAGVAGATRRLLMVVVGQGGTDRFHRIGCQKGATVEAAGWVAADMTGNVEVFSPPVAAAAMAAYGSRSSGDMVRLLPVAVYLVYCLPAYVDLVKTSV</sequence>
<dbReference type="InterPro" id="IPR035979">
    <property type="entry name" value="RBD_domain_sf"/>
</dbReference>
<feature type="compositionally biased region" description="Low complexity" evidence="2">
    <location>
        <begin position="28"/>
        <end position="49"/>
    </location>
</feature>
<name>A0A1D6GWH5_MAIZE</name>
<proteinExistence type="predicted"/>
<keyword evidence="1" id="KW-0694">RNA-binding</keyword>
<protein>
    <submittedName>
        <fullName evidence="3">RNA-binding (RRM/RBD/RNP motifs) family protein</fullName>
    </submittedName>
</protein>
<dbReference type="ExpressionAtlas" id="A0A1D6GWH5">
    <property type="expression patterns" value="baseline and differential"/>
</dbReference>
<dbReference type="InterPro" id="IPR003954">
    <property type="entry name" value="RRM_euk-type"/>
</dbReference>
<evidence type="ECO:0000256" key="1">
    <source>
        <dbReference type="PROSITE-ProRule" id="PRU00176"/>
    </source>
</evidence>
<dbReference type="GO" id="GO:0003723">
    <property type="term" value="F:RNA binding"/>
    <property type="evidence" value="ECO:0007669"/>
    <property type="project" value="UniProtKB-UniRule"/>
</dbReference>
<evidence type="ECO:0000256" key="2">
    <source>
        <dbReference type="SAM" id="MobiDB-lite"/>
    </source>
</evidence>
<dbReference type="PROSITE" id="PS50102">
    <property type="entry name" value="RRM"/>
    <property type="match status" value="1"/>
</dbReference>
<dbReference type="SMART" id="SM00361">
    <property type="entry name" value="RRM_1"/>
    <property type="match status" value="1"/>
</dbReference>
<reference evidence="3" key="1">
    <citation type="submission" date="2015-12" db="EMBL/GenBank/DDBJ databases">
        <title>Update maize B73 reference genome by single molecule sequencing technologies.</title>
        <authorList>
            <consortium name="Maize Genome Sequencing Project"/>
            <person name="Ware D."/>
        </authorList>
    </citation>
    <scope>NUCLEOTIDE SEQUENCE</scope>
    <source>
        <tissue evidence="3">Seedling</tissue>
    </source>
</reference>
<dbReference type="Gene3D" id="3.30.70.330">
    <property type="match status" value="1"/>
</dbReference>
<dbReference type="SUPFAM" id="SSF54928">
    <property type="entry name" value="RNA-binding domain, RBD"/>
    <property type="match status" value="1"/>
</dbReference>
<dbReference type="CDD" id="cd00590">
    <property type="entry name" value="RRM_SF"/>
    <property type="match status" value="1"/>
</dbReference>